<evidence type="ECO:0000313" key="10">
    <source>
        <dbReference type="EMBL" id="AMJ73684.1"/>
    </source>
</evidence>
<dbReference type="Gene3D" id="6.10.250.690">
    <property type="match status" value="1"/>
</dbReference>
<dbReference type="InterPro" id="IPR036388">
    <property type="entry name" value="WH-like_DNA-bd_sf"/>
</dbReference>
<keyword evidence="4 7" id="KW-0238">DNA-binding</keyword>
<dbReference type="InterPro" id="IPR039420">
    <property type="entry name" value="WalR-like"/>
</dbReference>
<dbReference type="CDD" id="cd00383">
    <property type="entry name" value="trans_reg_C"/>
    <property type="match status" value="1"/>
</dbReference>
<keyword evidence="5" id="KW-0804">Transcription</keyword>
<evidence type="ECO:0000256" key="3">
    <source>
        <dbReference type="ARBA" id="ARBA00023015"/>
    </source>
</evidence>
<evidence type="ECO:0000259" key="9">
    <source>
        <dbReference type="PROSITE" id="PS51755"/>
    </source>
</evidence>
<sequence>MKRKLRVLLVEDNQAIANQIITFFQSHEWDVDYASTGKLGVKLALEHTFDVVILDLNLPDTDGLRVCEDVKRHASANIPILMLTARDAFEDKVKGFRKGADDYLTKPFDLRELVLRCEAMSRRSELHQNTVVSHGALSLDTRSFEVLWSSENIKVTKVGFKLLHKLLSEMPYPVSRSELIEHVWGNDPPESNALKSHIYALRKATEQVTGKPILHTISNIGYQLKGIDD</sequence>
<evidence type="ECO:0000313" key="11">
    <source>
        <dbReference type="Proteomes" id="UP000056750"/>
    </source>
</evidence>
<dbReference type="InterPro" id="IPR001789">
    <property type="entry name" value="Sig_transdc_resp-reg_receiver"/>
</dbReference>
<feature type="modified residue" description="4-aspartylphosphate" evidence="6">
    <location>
        <position position="55"/>
    </location>
</feature>
<keyword evidence="2" id="KW-0902">Two-component regulatory system</keyword>
<organism evidence="10 11">
    <name type="scientific">Alteromonas stellipolaris</name>
    <dbReference type="NCBI Taxonomy" id="233316"/>
    <lineage>
        <taxon>Bacteria</taxon>
        <taxon>Pseudomonadati</taxon>
        <taxon>Pseudomonadota</taxon>
        <taxon>Gammaproteobacteria</taxon>
        <taxon>Alteromonadales</taxon>
        <taxon>Alteromonadaceae</taxon>
        <taxon>Alteromonas/Salinimonas group</taxon>
        <taxon>Alteromonas</taxon>
    </lineage>
</organism>
<dbReference type="Gene3D" id="3.40.50.2300">
    <property type="match status" value="1"/>
</dbReference>
<keyword evidence="11" id="KW-1185">Reference proteome</keyword>
<evidence type="ECO:0000256" key="5">
    <source>
        <dbReference type="ARBA" id="ARBA00023163"/>
    </source>
</evidence>
<evidence type="ECO:0000256" key="6">
    <source>
        <dbReference type="PROSITE-ProRule" id="PRU00169"/>
    </source>
</evidence>
<feature type="domain" description="Response regulatory" evidence="8">
    <location>
        <begin position="6"/>
        <end position="121"/>
    </location>
</feature>
<keyword evidence="1 6" id="KW-0597">Phosphoprotein</keyword>
<dbReference type="SUPFAM" id="SSF46894">
    <property type="entry name" value="C-terminal effector domain of the bipartite response regulators"/>
    <property type="match status" value="1"/>
</dbReference>
<reference evidence="10 11" key="1">
    <citation type="submission" date="2015-12" db="EMBL/GenBank/DDBJ databases">
        <title>Intraspecies pangenome expansion in the marine bacterium Alteromonas.</title>
        <authorList>
            <person name="Lopez-Perez M."/>
            <person name="Rodriguez-Valera F."/>
        </authorList>
    </citation>
    <scope>NUCLEOTIDE SEQUENCE [LARGE SCALE GENOMIC DNA]</scope>
    <source>
        <strain evidence="10 11">LMG 21861</strain>
    </source>
</reference>
<dbReference type="SUPFAM" id="SSF52172">
    <property type="entry name" value="CheY-like"/>
    <property type="match status" value="1"/>
</dbReference>
<dbReference type="PANTHER" id="PTHR48111">
    <property type="entry name" value="REGULATOR OF RPOS"/>
    <property type="match status" value="1"/>
</dbReference>
<dbReference type="Proteomes" id="UP000056750">
    <property type="component" value="Chromosome"/>
</dbReference>
<proteinExistence type="predicted"/>
<protein>
    <submittedName>
        <fullName evidence="10">XRE family transcriptional regulator</fullName>
    </submittedName>
</protein>
<dbReference type="InterPro" id="IPR016032">
    <property type="entry name" value="Sig_transdc_resp-reg_C-effctor"/>
</dbReference>
<keyword evidence="3" id="KW-0805">Transcription regulation</keyword>
<dbReference type="Pfam" id="PF00072">
    <property type="entry name" value="Response_reg"/>
    <property type="match status" value="1"/>
</dbReference>
<dbReference type="GeneID" id="83257359"/>
<dbReference type="SMART" id="SM00448">
    <property type="entry name" value="REC"/>
    <property type="match status" value="1"/>
</dbReference>
<name>A0ABN4LIH9_9ALTE</name>
<gene>
    <name evidence="10" type="ORF">AVL57_06670</name>
</gene>
<dbReference type="PROSITE" id="PS50110">
    <property type="entry name" value="RESPONSE_REGULATORY"/>
    <property type="match status" value="1"/>
</dbReference>
<dbReference type="InterPro" id="IPR001867">
    <property type="entry name" value="OmpR/PhoB-type_DNA-bd"/>
</dbReference>
<dbReference type="Pfam" id="PF00486">
    <property type="entry name" value="Trans_reg_C"/>
    <property type="match status" value="1"/>
</dbReference>
<dbReference type="EMBL" id="CP013926">
    <property type="protein sequence ID" value="AMJ73684.1"/>
    <property type="molecule type" value="Genomic_DNA"/>
</dbReference>
<accession>A0ABN4LIH9</accession>
<evidence type="ECO:0000256" key="7">
    <source>
        <dbReference type="PROSITE-ProRule" id="PRU01091"/>
    </source>
</evidence>
<dbReference type="SMART" id="SM00862">
    <property type="entry name" value="Trans_reg_C"/>
    <property type="match status" value="1"/>
</dbReference>
<evidence type="ECO:0000256" key="1">
    <source>
        <dbReference type="ARBA" id="ARBA00022553"/>
    </source>
</evidence>
<feature type="domain" description="OmpR/PhoB-type" evidence="9">
    <location>
        <begin position="129"/>
        <end position="226"/>
    </location>
</feature>
<dbReference type="RefSeq" id="WP_057791912.1">
    <property type="nucleotide sequence ID" value="NZ_CP013926.1"/>
</dbReference>
<dbReference type="PROSITE" id="PS51755">
    <property type="entry name" value="OMPR_PHOB"/>
    <property type="match status" value="1"/>
</dbReference>
<evidence type="ECO:0000256" key="2">
    <source>
        <dbReference type="ARBA" id="ARBA00023012"/>
    </source>
</evidence>
<evidence type="ECO:0000259" key="8">
    <source>
        <dbReference type="PROSITE" id="PS50110"/>
    </source>
</evidence>
<dbReference type="InterPro" id="IPR011006">
    <property type="entry name" value="CheY-like_superfamily"/>
</dbReference>
<dbReference type="Gene3D" id="1.10.10.10">
    <property type="entry name" value="Winged helix-like DNA-binding domain superfamily/Winged helix DNA-binding domain"/>
    <property type="match status" value="1"/>
</dbReference>
<feature type="DNA-binding region" description="OmpR/PhoB-type" evidence="7">
    <location>
        <begin position="129"/>
        <end position="226"/>
    </location>
</feature>
<dbReference type="PANTHER" id="PTHR48111:SF22">
    <property type="entry name" value="REGULATOR OF RPOS"/>
    <property type="match status" value="1"/>
</dbReference>
<evidence type="ECO:0000256" key="4">
    <source>
        <dbReference type="ARBA" id="ARBA00023125"/>
    </source>
</evidence>